<gene>
    <name evidence="1" type="ORF">METZ01_LOCUS466002</name>
</gene>
<accession>A0A383B172</accession>
<dbReference type="EMBL" id="UINC01196231">
    <property type="protein sequence ID" value="SVE13148.1"/>
    <property type="molecule type" value="Genomic_DNA"/>
</dbReference>
<reference evidence="1" key="1">
    <citation type="submission" date="2018-05" db="EMBL/GenBank/DDBJ databases">
        <authorList>
            <person name="Lanie J.A."/>
            <person name="Ng W.-L."/>
            <person name="Kazmierczak K.M."/>
            <person name="Andrzejewski T.M."/>
            <person name="Davidsen T.M."/>
            <person name="Wayne K.J."/>
            <person name="Tettelin H."/>
            <person name="Glass J.I."/>
            <person name="Rusch D."/>
            <person name="Podicherti R."/>
            <person name="Tsui H.-C.T."/>
            <person name="Winkler M.E."/>
        </authorList>
    </citation>
    <scope>NUCLEOTIDE SEQUENCE</scope>
</reference>
<sequence>MKFFSSKNRPVHLGPYPLERLERSSNPLIFEESFETVQNEAENPDHQIYAQVADVYLD</sequence>
<organism evidence="1">
    <name type="scientific">marine metagenome</name>
    <dbReference type="NCBI Taxonomy" id="408172"/>
    <lineage>
        <taxon>unclassified sequences</taxon>
        <taxon>metagenomes</taxon>
        <taxon>ecological metagenomes</taxon>
    </lineage>
</organism>
<evidence type="ECO:0000313" key="1">
    <source>
        <dbReference type="EMBL" id="SVE13148.1"/>
    </source>
</evidence>
<name>A0A383B172_9ZZZZ</name>
<proteinExistence type="predicted"/>
<dbReference type="AlphaFoldDB" id="A0A383B172"/>
<feature type="non-terminal residue" evidence="1">
    <location>
        <position position="58"/>
    </location>
</feature>
<protein>
    <submittedName>
        <fullName evidence="1">Uncharacterized protein</fullName>
    </submittedName>
</protein>